<protein>
    <submittedName>
        <fullName evidence="1">ADAM metallopeptidase with thrombospondin type 1 motif 13</fullName>
    </submittedName>
</protein>
<reference evidence="1" key="3">
    <citation type="submission" date="2025-09" db="UniProtKB">
        <authorList>
            <consortium name="Ensembl"/>
        </authorList>
    </citation>
    <scope>IDENTIFICATION</scope>
</reference>
<reference evidence="1" key="2">
    <citation type="submission" date="2025-08" db="UniProtKB">
        <authorList>
            <consortium name="Ensembl"/>
        </authorList>
    </citation>
    <scope>IDENTIFICATION</scope>
</reference>
<organism evidence="1">
    <name type="scientific">Ovis aries</name>
    <name type="common">Sheep</name>
    <dbReference type="NCBI Taxonomy" id="9940"/>
    <lineage>
        <taxon>Eukaryota</taxon>
        <taxon>Metazoa</taxon>
        <taxon>Chordata</taxon>
        <taxon>Craniata</taxon>
        <taxon>Vertebrata</taxon>
        <taxon>Euteleostomi</taxon>
        <taxon>Mammalia</taxon>
        <taxon>Eutheria</taxon>
        <taxon>Laurasiatheria</taxon>
        <taxon>Artiodactyla</taxon>
        <taxon>Ruminantia</taxon>
        <taxon>Pecora</taxon>
        <taxon>Bovidae</taxon>
        <taxon>Caprinae</taxon>
        <taxon>Ovis</taxon>
    </lineage>
</organism>
<gene>
    <name evidence="1" type="primary">ADAMTS13</name>
</gene>
<proteinExistence type="predicted"/>
<reference evidence="1" key="1">
    <citation type="submission" date="2020-11" db="EMBL/GenBank/DDBJ databases">
        <authorList>
            <person name="Davenport K.M."/>
            <person name="Bickhart D.M."/>
            <person name="Smith T.P.L."/>
            <person name="Murdoch B.M."/>
            <person name="Rosen B.D."/>
        </authorList>
    </citation>
    <scope>NUCLEOTIDE SEQUENCE [LARGE SCALE GENOMIC DNA]</scope>
    <source>
        <strain evidence="1">OAR_USU_Benz2616</strain>
    </source>
</reference>
<name>A0AC11EV52_SHEEP</name>
<dbReference type="Ensembl" id="ENSOART00020064884.1">
    <property type="protein sequence ID" value="ENSOARP00020063505.1"/>
    <property type="gene ID" value="ENSOARG00020002341.2"/>
</dbReference>
<sequence>MIAGSMAPSTLGRCMQGTLTSALFLLSCWALPDPRQQFLQALEPGDVTSYFGPDAAFEGPRLSALPAPSPGRPPAPRLRRWSTGHVLHLELLVAVGPDVQRTHGEETERYVLTNLNMGSELLRDPSLGAQFRVHLVKMVILTQPEDAPKITANITASLLSVCEWSKTVNPEDDTDPGHADLVLYITRFDLELPDGNRQVRGVTQLGGACSSSWSCLITEDTGFDLGLTIAHEIGHSFGLEHDGVPGSSCGPSGHVMASDGAAPALTLGGPAWSPCSRRQLLSLLSAGRARCMWDPPAQRPGPAGRPPEAQPGLYYGADEQCRVAFGPTAVACTFRGEHLDMCQALSCHTDPLDPSSCSRLLIPLLDGTECGVGKWCSKGHCRSLAELAPVGVVHGHWSGWGPASPCSRSCGGGVVTRRRRCDNPRPAFGGRACVGSDLQAEMCNTQACETTQLEFMSEQCAQTDGEPLHLSPGGSTSFYRWGTAEQYSKGNALCRHVCRAVGESFMVRRGDRFLDGTRCVLGDSQEDGALSLCVSGSCRTFGCDGRMDSGQVRDVCQVCGGDSSTCRPQNGSFTAGRAREYVTFLTVTPNLTSISVINRRPLFTHLAVKVRGRYIVAGNGSISASTSYPSLLEDNRVEYRVTLSEDQLPRREEIRIWGPTRDDMEIQVYRRYGEEYGSPARPDITFTYFQPEQRRAWAWAPLRGPCSVSCGAGLRQVTYSCWDQSRSEWVEAARCAGSRPPEAWSEACTLEPCPPHWAAGDFGPCSASCGGGLREREVRCVEAQGGLLRTAARSRCRALAPQPAAVDTCNSQPCPQRETDACSSACGADPAVQNTTCMPGADGTGLSATAGPCSADEKPPALEPCVEAACPPSWDQLDVRSPGQEAASPTGGPRLEALAKHVWTPLAGPCSASCGQGLAELHFVCMDPALRTPVREELCDLASKPGSRREACQAAPCPTRWETRALAPCPVTCGGGQVPQAVRCVRMDQGRLVSLPHSKCWPMPRPRPLEDCSPEPCPARWRYKLAACSLSCGGGVAQRILYCARAHGEDTDEEILPDTQCQGLPRPEQQEACSPEPCPPRWKVTSLGPCSASCGLGTATRSVACVRLDRGQDTEVDRAACAGLVRPQASIPCIVADCAYRWHVSAWTQCSVSCGEGIQLRHDACLGPRARVPVPADFCQHLPKPVTVRGCQAGPCTGQGTASPAPHEEATAPGQTAAATAASPEWAQPHTRLLSPARGHLPRPQESPVETSVCGRQHLEPTGIIDMRGTTRPDCAAAIGRPLGEVVTLRVLEGSLNCSAGEMLLLWGRLVWRKMCGKPAGMAFSSQANTLLVRQRLVRPGGGVLLRYSSQPAPGAFHRGCDTQLFGPRGEILSPSMSPGGRNVGGCRIFIDVAPRARIAIHALTVDSGTRAEGTDASYILIRDIHSLRTTAFRGQQTLYWESEGSQAEMEFSQGFLEAHASLRGQYWTLHTRAR</sequence>
<accession>A0AC11EV52</accession>
<evidence type="ECO:0000313" key="1">
    <source>
        <dbReference type="Ensembl" id="ENSOARP00020063505.1"/>
    </source>
</evidence>